<dbReference type="AlphaFoldDB" id="A0A9P0EG14"/>
<evidence type="ECO:0000313" key="9">
    <source>
        <dbReference type="EMBL" id="CAH1393156.1"/>
    </source>
</evidence>
<evidence type="ECO:0000256" key="2">
    <source>
        <dbReference type="ARBA" id="ARBA00007242"/>
    </source>
</evidence>
<feature type="transmembrane region" description="Helical" evidence="8">
    <location>
        <begin position="152"/>
        <end position="176"/>
    </location>
</feature>
<evidence type="ECO:0000256" key="6">
    <source>
        <dbReference type="ARBA" id="ARBA00023180"/>
    </source>
</evidence>
<dbReference type="OrthoDB" id="2129233at2759"/>
<gene>
    <name evidence="9" type="ORF">NEZAVI_LOCUS3867</name>
</gene>
<evidence type="ECO:0000313" key="10">
    <source>
        <dbReference type="Proteomes" id="UP001152798"/>
    </source>
</evidence>
<proteinExistence type="inferred from homology"/>
<comment type="subcellular location">
    <subcellularLocation>
        <location evidence="1">Cell membrane</location>
        <topology evidence="1">Multi-pass membrane protein</topology>
    </subcellularLocation>
</comment>
<organism evidence="9 10">
    <name type="scientific">Nezara viridula</name>
    <name type="common">Southern green stink bug</name>
    <name type="synonym">Cimex viridulus</name>
    <dbReference type="NCBI Taxonomy" id="85310"/>
    <lineage>
        <taxon>Eukaryota</taxon>
        <taxon>Metazoa</taxon>
        <taxon>Ecdysozoa</taxon>
        <taxon>Arthropoda</taxon>
        <taxon>Hexapoda</taxon>
        <taxon>Insecta</taxon>
        <taxon>Pterygota</taxon>
        <taxon>Neoptera</taxon>
        <taxon>Paraneoptera</taxon>
        <taxon>Hemiptera</taxon>
        <taxon>Heteroptera</taxon>
        <taxon>Panheteroptera</taxon>
        <taxon>Pentatomomorpha</taxon>
        <taxon>Pentatomoidea</taxon>
        <taxon>Pentatomidae</taxon>
        <taxon>Pentatominae</taxon>
        <taxon>Nezara</taxon>
    </lineage>
</organism>
<evidence type="ECO:0000256" key="7">
    <source>
        <dbReference type="ARBA" id="ARBA00023224"/>
    </source>
</evidence>
<dbReference type="GO" id="GO:0003676">
    <property type="term" value="F:nucleic acid binding"/>
    <property type="evidence" value="ECO:0007669"/>
    <property type="project" value="InterPro"/>
</dbReference>
<evidence type="ECO:0000256" key="5">
    <source>
        <dbReference type="ARBA" id="ARBA00023170"/>
    </source>
</evidence>
<evidence type="ECO:0000256" key="4">
    <source>
        <dbReference type="ARBA" id="ARBA00023040"/>
    </source>
</evidence>
<evidence type="ECO:0000256" key="1">
    <source>
        <dbReference type="ARBA" id="ARBA00004651"/>
    </source>
</evidence>
<sequence>MAIAEGNSDSAFFRNPKLPLGNEGVAIHKPLMCSLTLWHIWKRSCRQSTHKVRSIQQWLQKNIPEFISESYWLSGSPDLNPLDYRLWSEQERMACHKAYPNLESIKQSLVRVVESFPQEVLHAAIDDWISVIFRVKSAKAVKITDLDLLKRLGMIVTTFTVLLLIRTIVAPPLVIVGRTADDLKAYLCKTDWWDHSFTTILLRDAVLLLPFICPAFSSPRRFLDSKSSQNHGPKDIPIPIHHLNLSAVRLF</sequence>
<keyword evidence="4" id="KW-0297">G-protein coupled receptor</keyword>
<dbReference type="PANTHER" id="PTHR32546:SF29">
    <property type="entry name" value="G-PROTEIN COUPLED RECEPTORS FAMILY 3 PROFILE DOMAIN-CONTAINING PROTEIN"/>
    <property type="match status" value="1"/>
</dbReference>
<dbReference type="EMBL" id="OV725078">
    <property type="protein sequence ID" value="CAH1393156.1"/>
    <property type="molecule type" value="Genomic_DNA"/>
</dbReference>
<protein>
    <submittedName>
        <fullName evidence="9">Uncharacterized protein</fullName>
    </submittedName>
</protein>
<keyword evidence="8" id="KW-0472">Membrane</keyword>
<dbReference type="InterPro" id="IPR036397">
    <property type="entry name" value="RNaseH_sf"/>
</dbReference>
<dbReference type="Gene3D" id="3.30.420.10">
    <property type="entry name" value="Ribonuclease H-like superfamily/Ribonuclease H"/>
    <property type="match status" value="1"/>
</dbReference>
<keyword evidence="10" id="KW-1185">Reference proteome</keyword>
<keyword evidence="6" id="KW-0325">Glycoprotein</keyword>
<keyword evidence="5" id="KW-0675">Receptor</keyword>
<dbReference type="Proteomes" id="UP001152798">
    <property type="component" value="Chromosome 2"/>
</dbReference>
<dbReference type="PANTHER" id="PTHR32546">
    <property type="entry name" value="G-PROTEIN COUPLED RECEPTOR 158-RELATED"/>
    <property type="match status" value="1"/>
</dbReference>
<keyword evidence="8" id="KW-0812">Transmembrane</keyword>
<name>A0A9P0EG14_NEZVI</name>
<comment type="similarity">
    <text evidence="2">Belongs to the G-protein coupled receptor 3 family.</text>
</comment>
<keyword evidence="8" id="KW-1133">Transmembrane helix</keyword>
<keyword evidence="3" id="KW-1003">Cell membrane</keyword>
<dbReference type="GO" id="GO:0005886">
    <property type="term" value="C:plasma membrane"/>
    <property type="evidence" value="ECO:0007669"/>
    <property type="project" value="UniProtKB-SubCell"/>
</dbReference>
<dbReference type="InterPro" id="IPR043458">
    <property type="entry name" value="GPR158/179"/>
</dbReference>
<keyword evidence="7" id="KW-0807">Transducer</keyword>
<reference evidence="9" key="1">
    <citation type="submission" date="2022-01" db="EMBL/GenBank/DDBJ databases">
        <authorList>
            <person name="King R."/>
        </authorList>
    </citation>
    <scope>NUCLEOTIDE SEQUENCE</scope>
</reference>
<evidence type="ECO:0000256" key="8">
    <source>
        <dbReference type="SAM" id="Phobius"/>
    </source>
</evidence>
<accession>A0A9P0EG14</accession>
<evidence type="ECO:0000256" key="3">
    <source>
        <dbReference type="ARBA" id="ARBA00022475"/>
    </source>
</evidence>
<dbReference type="GO" id="GO:0004930">
    <property type="term" value="F:G protein-coupled receptor activity"/>
    <property type="evidence" value="ECO:0007669"/>
    <property type="project" value="UniProtKB-KW"/>
</dbReference>